<dbReference type="Proteomes" id="UP001165962">
    <property type="component" value="Unassembled WGS sequence"/>
</dbReference>
<dbReference type="InterPro" id="IPR006379">
    <property type="entry name" value="HAD-SF_hydro_IIB"/>
</dbReference>
<comment type="caution">
    <text evidence="1">The sequence shown here is derived from an EMBL/GenBank/DDBJ whole genome shotgun (WGS) entry which is preliminary data.</text>
</comment>
<dbReference type="InterPro" id="IPR023214">
    <property type="entry name" value="HAD_sf"/>
</dbReference>
<dbReference type="SFLD" id="SFLDS00003">
    <property type="entry name" value="Haloacid_Dehalogenase"/>
    <property type="match status" value="1"/>
</dbReference>
<evidence type="ECO:0000313" key="2">
    <source>
        <dbReference type="Proteomes" id="UP001165962"/>
    </source>
</evidence>
<dbReference type="InterPro" id="IPR036412">
    <property type="entry name" value="HAD-like_sf"/>
</dbReference>
<dbReference type="SUPFAM" id="SSF56784">
    <property type="entry name" value="HAD-like"/>
    <property type="match status" value="1"/>
</dbReference>
<dbReference type="NCBIfam" id="TIGR01484">
    <property type="entry name" value="HAD-SF-IIB"/>
    <property type="match status" value="1"/>
</dbReference>
<dbReference type="PROSITE" id="PS01229">
    <property type="entry name" value="COF_2"/>
    <property type="match status" value="1"/>
</dbReference>
<protein>
    <submittedName>
        <fullName evidence="1">HAD family phosphatase</fullName>
    </submittedName>
</protein>
<reference evidence="1" key="1">
    <citation type="submission" date="2020-03" db="EMBL/GenBank/DDBJ databases">
        <title>Draft sequencing of Paenibacilllus sp. S3N08.</title>
        <authorList>
            <person name="Kim D.-U."/>
        </authorList>
    </citation>
    <scope>NUCLEOTIDE SEQUENCE</scope>
    <source>
        <strain evidence="1">S3N08</strain>
    </source>
</reference>
<dbReference type="RefSeq" id="WP_166149344.1">
    <property type="nucleotide sequence ID" value="NZ_JAAOIW010000003.1"/>
</dbReference>
<dbReference type="CDD" id="cd07516">
    <property type="entry name" value="HAD_Pase"/>
    <property type="match status" value="1"/>
</dbReference>
<sequence length="247" mass="27357">MGKGDYKLLALDMDGTFLTDDKTVSKENRAAIIAAERAGVKVMFATGRGIQNVQAYIEELKLEAPIITVNGSEVWAAPGKLHSRILLDPAIMSDLHAIAVEYDTWFWAYAVGEIYNKERWVEAIDAHQWLKFGYYYEDESILSAIRAKLEAWDLLEITNSHPLNLELNPKGINKASGVRQVCEMFGFDMSQVIAMGDSLNDISMIREAGLGVAMGNAQDEVKALADVVTVTNEEHGVAKIIETYILS</sequence>
<dbReference type="PANTHER" id="PTHR10000">
    <property type="entry name" value="PHOSPHOSERINE PHOSPHATASE"/>
    <property type="match status" value="1"/>
</dbReference>
<organism evidence="1 2">
    <name type="scientific">Paenibacillus agricola</name>
    <dbReference type="NCBI Taxonomy" id="2716264"/>
    <lineage>
        <taxon>Bacteria</taxon>
        <taxon>Bacillati</taxon>
        <taxon>Bacillota</taxon>
        <taxon>Bacilli</taxon>
        <taxon>Bacillales</taxon>
        <taxon>Paenibacillaceae</taxon>
        <taxon>Paenibacillus</taxon>
    </lineage>
</organism>
<dbReference type="PANTHER" id="PTHR10000:SF55">
    <property type="entry name" value="5-AMINO-6-(5-PHOSPHO-D-RIBITYLAMINO)URACIL PHOSPHATASE YCSE"/>
    <property type="match status" value="1"/>
</dbReference>
<dbReference type="Pfam" id="PF08282">
    <property type="entry name" value="Hydrolase_3"/>
    <property type="match status" value="1"/>
</dbReference>
<dbReference type="Gene3D" id="3.40.50.1000">
    <property type="entry name" value="HAD superfamily/HAD-like"/>
    <property type="match status" value="2"/>
</dbReference>
<proteinExistence type="predicted"/>
<gene>
    <name evidence="1" type="ORF">G9U52_11195</name>
</gene>
<name>A0ABX0J8E9_9BACL</name>
<dbReference type="EMBL" id="JAAOIW010000003">
    <property type="protein sequence ID" value="NHN30399.1"/>
    <property type="molecule type" value="Genomic_DNA"/>
</dbReference>
<dbReference type="Gene3D" id="3.30.1240.10">
    <property type="match status" value="2"/>
</dbReference>
<keyword evidence="2" id="KW-1185">Reference proteome</keyword>
<evidence type="ECO:0000313" key="1">
    <source>
        <dbReference type="EMBL" id="NHN30399.1"/>
    </source>
</evidence>
<accession>A0ABX0J8E9</accession>
<dbReference type="SFLD" id="SFLDG01140">
    <property type="entry name" value="C2.B:_Phosphomannomutase_and_P"/>
    <property type="match status" value="1"/>
</dbReference>